<sequence>MADEDREKPTFMELTEELKKLRENDSQRETRIKKLTNDTRKTQERLKMLELQIHNFQSNVVNNEISNEEQIGCVNEQFVKSFIELTCECVVINKRMKYLRRLMKLNSQKLKDLENMTNKEVKEVKLSEDKYCQTDSNDDEEVTSMCASREFTTGGTSSDTDTLMSEMFYLPTHPDLPDLQLFKLL</sequence>
<protein>
    <submittedName>
        <fullName evidence="2">Uncharacterized protein</fullName>
    </submittedName>
</protein>
<feature type="coiled-coil region" evidence="1">
    <location>
        <begin position="18"/>
        <end position="59"/>
    </location>
</feature>
<dbReference type="EMBL" id="GBRD01014411">
    <property type="protein sequence ID" value="JAG51415.1"/>
    <property type="molecule type" value="Transcribed_RNA"/>
</dbReference>
<reference evidence="2" key="1">
    <citation type="submission" date="2014-09" db="EMBL/GenBank/DDBJ databases">
        <authorList>
            <person name="Magalhaes I.L.F."/>
            <person name="Oliveira U."/>
            <person name="Santos F.R."/>
            <person name="Vidigal T.H.D.A."/>
            <person name="Brescovit A.D."/>
            <person name="Santos A.J."/>
        </authorList>
    </citation>
    <scope>NUCLEOTIDE SEQUENCE</scope>
</reference>
<organism evidence="2">
    <name type="scientific">Lygus hesperus</name>
    <name type="common">Western plant bug</name>
    <dbReference type="NCBI Taxonomy" id="30085"/>
    <lineage>
        <taxon>Eukaryota</taxon>
        <taxon>Metazoa</taxon>
        <taxon>Ecdysozoa</taxon>
        <taxon>Arthropoda</taxon>
        <taxon>Hexapoda</taxon>
        <taxon>Insecta</taxon>
        <taxon>Pterygota</taxon>
        <taxon>Neoptera</taxon>
        <taxon>Paraneoptera</taxon>
        <taxon>Hemiptera</taxon>
        <taxon>Heteroptera</taxon>
        <taxon>Panheteroptera</taxon>
        <taxon>Cimicomorpha</taxon>
        <taxon>Miridae</taxon>
        <taxon>Mirini</taxon>
        <taxon>Lygus</taxon>
    </lineage>
</organism>
<name>A0A0K8SF60_LYGHE</name>
<evidence type="ECO:0000256" key="1">
    <source>
        <dbReference type="SAM" id="Coils"/>
    </source>
</evidence>
<keyword evidence="1" id="KW-0175">Coiled coil</keyword>
<accession>A0A0K8SF60</accession>
<proteinExistence type="predicted"/>
<dbReference type="AlphaFoldDB" id="A0A0K8SF60"/>
<evidence type="ECO:0000313" key="2">
    <source>
        <dbReference type="EMBL" id="JAG51415.1"/>
    </source>
</evidence>